<keyword evidence="2" id="KW-1185">Reference proteome</keyword>
<reference evidence="1 2" key="1">
    <citation type="submission" date="2023-12" db="EMBL/GenBank/DDBJ databases">
        <title>Friends and Foes: Symbiotic and Algicidal bacterial influence on Karenia brevis blooms.</title>
        <authorList>
            <person name="Fei C."/>
            <person name="Mohamed A.R."/>
            <person name="Booker A."/>
            <person name="Arshad M."/>
            <person name="Klass S."/>
            <person name="Ahn S."/>
            <person name="Gilbert P.M."/>
            <person name="Heil C.A."/>
            <person name="Martinez J.M."/>
            <person name="Amin S.A."/>
        </authorList>
    </citation>
    <scope>NUCLEOTIDE SEQUENCE [LARGE SCALE GENOMIC DNA]</scope>
    <source>
        <strain evidence="1 2">CE15</strain>
    </source>
</reference>
<protein>
    <submittedName>
        <fullName evidence="1">Uncharacterized protein</fullName>
    </submittedName>
</protein>
<dbReference type="RefSeq" id="WP_336435821.1">
    <property type="nucleotide sequence ID" value="NZ_JBAWKS010000001.1"/>
</dbReference>
<gene>
    <name evidence="1" type="ORF">WAE96_13770</name>
</gene>
<dbReference type="Proteomes" id="UP001382455">
    <property type="component" value="Unassembled WGS sequence"/>
</dbReference>
<comment type="caution">
    <text evidence="1">The sequence shown here is derived from an EMBL/GenBank/DDBJ whole genome shotgun (WGS) entry which is preliminary data.</text>
</comment>
<proteinExistence type="predicted"/>
<sequence>MKEKKQSKLHFSQDKVNLFLALCAIIISAASFYATFLQANAAEKQVKAATWPWMQFVSGNANMEKRSQEITFTLKNSGAGPALVKYLKYTYQGKEYYDVYDFITACCFDIKAYETALQELQKKSPKVNFFREFGWITTSFAQNALVPPGGSISLLALEKTKYNEKFWQILDKKRFKVKAEVCYCSILENCYISNGKGDTQEVEVCPAIVESKPIVKTTPVETKKAAK</sequence>
<dbReference type="EMBL" id="JBAWKS010000001">
    <property type="protein sequence ID" value="MEI4550734.1"/>
    <property type="molecule type" value="Genomic_DNA"/>
</dbReference>
<accession>A0ABU8EUT2</accession>
<organism evidence="1 2">
    <name type="scientific">Pseudoalteromonas spongiae</name>
    <dbReference type="NCBI Taxonomy" id="298657"/>
    <lineage>
        <taxon>Bacteria</taxon>
        <taxon>Pseudomonadati</taxon>
        <taxon>Pseudomonadota</taxon>
        <taxon>Gammaproteobacteria</taxon>
        <taxon>Alteromonadales</taxon>
        <taxon>Pseudoalteromonadaceae</taxon>
        <taxon>Pseudoalteromonas</taxon>
    </lineage>
</organism>
<evidence type="ECO:0000313" key="1">
    <source>
        <dbReference type="EMBL" id="MEI4550734.1"/>
    </source>
</evidence>
<name>A0ABU8EUT2_9GAMM</name>
<evidence type="ECO:0000313" key="2">
    <source>
        <dbReference type="Proteomes" id="UP001382455"/>
    </source>
</evidence>